<dbReference type="AlphaFoldDB" id="A0AAV4Y624"/>
<protein>
    <submittedName>
        <fullName evidence="1">Uncharacterized protein</fullName>
    </submittedName>
</protein>
<accession>A0AAV4Y624</accession>
<comment type="caution">
    <text evidence="1">The sequence shown here is derived from an EMBL/GenBank/DDBJ whole genome shotgun (WGS) entry which is preliminary data.</text>
</comment>
<organism evidence="1 2">
    <name type="scientific">Caerostris extrusa</name>
    <name type="common">Bark spider</name>
    <name type="synonym">Caerostris bankana</name>
    <dbReference type="NCBI Taxonomy" id="172846"/>
    <lineage>
        <taxon>Eukaryota</taxon>
        <taxon>Metazoa</taxon>
        <taxon>Ecdysozoa</taxon>
        <taxon>Arthropoda</taxon>
        <taxon>Chelicerata</taxon>
        <taxon>Arachnida</taxon>
        <taxon>Araneae</taxon>
        <taxon>Araneomorphae</taxon>
        <taxon>Entelegynae</taxon>
        <taxon>Araneoidea</taxon>
        <taxon>Araneidae</taxon>
        <taxon>Caerostris</taxon>
    </lineage>
</organism>
<proteinExistence type="predicted"/>
<reference evidence="1 2" key="1">
    <citation type="submission" date="2021-06" db="EMBL/GenBank/DDBJ databases">
        <title>Caerostris extrusa draft genome.</title>
        <authorList>
            <person name="Kono N."/>
            <person name="Arakawa K."/>
        </authorList>
    </citation>
    <scope>NUCLEOTIDE SEQUENCE [LARGE SCALE GENOMIC DNA]</scope>
</reference>
<dbReference type="EMBL" id="BPLR01001519">
    <property type="protein sequence ID" value="GIZ02896.1"/>
    <property type="molecule type" value="Genomic_DNA"/>
</dbReference>
<sequence length="28" mass="2922">MVTRSLVSCGDVCVTLSRVALSRVVSSP</sequence>
<evidence type="ECO:0000313" key="1">
    <source>
        <dbReference type="EMBL" id="GIZ02896.1"/>
    </source>
</evidence>
<evidence type="ECO:0000313" key="2">
    <source>
        <dbReference type="Proteomes" id="UP001054945"/>
    </source>
</evidence>
<name>A0AAV4Y624_CAEEX</name>
<dbReference type="Proteomes" id="UP001054945">
    <property type="component" value="Unassembled WGS sequence"/>
</dbReference>
<keyword evidence="2" id="KW-1185">Reference proteome</keyword>
<feature type="non-terminal residue" evidence="1">
    <location>
        <position position="28"/>
    </location>
</feature>
<gene>
    <name evidence="1" type="ORF">CEXT_225071</name>
</gene>